<comment type="caution">
    <text evidence="3">The sequence shown here is derived from an EMBL/GenBank/DDBJ whole genome shotgun (WGS) entry which is preliminary data.</text>
</comment>
<sequence length="403" mass="45563">MQTWLVDVLTGIGMFFVHPLTYVAIVAMAWVGFRRMKRERRMFHTSIRPWTEEWLHPLVPGVLAGIIASVVVVLLGIVLSTEYLMITAVVYLILLVVGGTRFLSPIYSLLFALLIDQWLLSYITYEAAWLPTEATTEPAWVLLLVFVLTIIEAVLLRERRSSRRYSPLRIKSSRGKWIGGQRFDRLYLIPLFVFVPGELVSNVNWWPFLPVVDGLSVTLVPFLLGAHAVSYSERIGHQLARTSTQLLWVAALAGASSFAVFYYPTALLYVLVGLLILRITVQLSKRLQDRKATPYFTPRADGVVILAVRPGSPAEKMGLIPGEIVTKVHQEPVNSEWSFYQKLQINPAYGKVEVVDERGEKRIEQAALYDNEHHELGIVFLRPEMGVEWKTKGNEATSNETNA</sequence>
<evidence type="ECO:0000256" key="1">
    <source>
        <dbReference type="SAM" id="Phobius"/>
    </source>
</evidence>
<feature type="transmembrane region" description="Helical" evidence="1">
    <location>
        <begin position="83"/>
        <end position="99"/>
    </location>
</feature>
<keyword evidence="1" id="KW-0812">Transmembrane</keyword>
<dbReference type="SMART" id="SM00228">
    <property type="entry name" value="PDZ"/>
    <property type="match status" value="1"/>
</dbReference>
<feature type="domain" description="PDZ" evidence="2">
    <location>
        <begin position="273"/>
        <end position="360"/>
    </location>
</feature>
<feature type="transmembrane region" description="Helical" evidence="1">
    <location>
        <begin position="186"/>
        <end position="208"/>
    </location>
</feature>
<keyword evidence="1" id="KW-0472">Membrane</keyword>
<feature type="transmembrane region" description="Helical" evidence="1">
    <location>
        <begin position="12"/>
        <end position="33"/>
    </location>
</feature>
<dbReference type="SUPFAM" id="SSF50156">
    <property type="entry name" value="PDZ domain-like"/>
    <property type="match status" value="1"/>
</dbReference>
<dbReference type="Proteomes" id="UP000741863">
    <property type="component" value="Unassembled WGS sequence"/>
</dbReference>
<keyword evidence="3" id="KW-0645">Protease</keyword>
<feature type="transmembrane region" description="Helical" evidence="1">
    <location>
        <begin position="137"/>
        <end position="156"/>
    </location>
</feature>
<name>A0ABS2P7G4_9BACL</name>
<evidence type="ECO:0000313" key="3">
    <source>
        <dbReference type="EMBL" id="MBM7631257.1"/>
    </source>
</evidence>
<evidence type="ECO:0000313" key="4">
    <source>
        <dbReference type="Proteomes" id="UP000741863"/>
    </source>
</evidence>
<organism evidence="3 4">
    <name type="scientific">Geomicrobium sediminis</name>
    <dbReference type="NCBI Taxonomy" id="1347788"/>
    <lineage>
        <taxon>Bacteria</taxon>
        <taxon>Bacillati</taxon>
        <taxon>Bacillota</taxon>
        <taxon>Bacilli</taxon>
        <taxon>Bacillales</taxon>
        <taxon>Geomicrobium</taxon>
    </lineage>
</organism>
<reference evidence="3 4" key="1">
    <citation type="submission" date="2021-01" db="EMBL/GenBank/DDBJ databases">
        <title>Genomic Encyclopedia of Type Strains, Phase IV (KMG-IV): sequencing the most valuable type-strain genomes for metagenomic binning, comparative biology and taxonomic classification.</title>
        <authorList>
            <person name="Goeker M."/>
        </authorList>
    </citation>
    <scope>NUCLEOTIDE SEQUENCE [LARGE SCALE GENOMIC DNA]</scope>
    <source>
        <strain evidence="3 4">DSM 25540</strain>
    </source>
</reference>
<feature type="transmembrane region" description="Helical" evidence="1">
    <location>
        <begin position="267"/>
        <end position="284"/>
    </location>
</feature>
<keyword evidence="3" id="KW-0378">Hydrolase</keyword>
<protein>
    <submittedName>
        <fullName evidence="3">Membrane-associated protease RseP (Regulator of RpoE activity)</fullName>
    </submittedName>
</protein>
<keyword evidence="1" id="KW-1133">Transmembrane helix</keyword>
<proteinExistence type="predicted"/>
<dbReference type="EMBL" id="JAFBEC010000001">
    <property type="protein sequence ID" value="MBM7631257.1"/>
    <property type="molecule type" value="Genomic_DNA"/>
</dbReference>
<gene>
    <name evidence="3" type="ORF">JOD17_000348</name>
</gene>
<dbReference type="Gene3D" id="2.30.42.10">
    <property type="match status" value="1"/>
</dbReference>
<dbReference type="InterPro" id="IPR036034">
    <property type="entry name" value="PDZ_sf"/>
</dbReference>
<dbReference type="RefSeq" id="WP_204695422.1">
    <property type="nucleotide sequence ID" value="NZ_JAFBEC010000001.1"/>
</dbReference>
<dbReference type="GO" id="GO:0006508">
    <property type="term" value="P:proteolysis"/>
    <property type="evidence" value="ECO:0007669"/>
    <property type="project" value="UniProtKB-KW"/>
</dbReference>
<dbReference type="InterPro" id="IPR001478">
    <property type="entry name" value="PDZ"/>
</dbReference>
<keyword evidence="4" id="KW-1185">Reference proteome</keyword>
<feature type="transmembrane region" description="Helical" evidence="1">
    <location>
        <begin position="106"/>
        <end position="125"/>
    </location>
</feature>
<feature type="transmembrane region" description="Helical" evidence="1">
    <location>
        <begin position="54"/>
        <end position="77"/>
    </location>
</feature>
<dbReference type="GO" id="GO:0008233">
    <property type="term" value="F:peptidase activity"/>
    <property type="evidence" value="ECO:0007669"/>
    <property type="project" value="UniProtKB-KW"/>
</dbReference>
<evidence type="ECO:0000259" key="2">
    <source>
        <dbReference type="SMART" id="SM00228"/>
    </source>
</evidence>
<accession>A0ABS2P7G4</accession>